<dbReference type="AlphaFoldDB" id="A0A9J6RRD7"/>
<dbReference type="EMBL" id="JAPTGG010000024">
    <property type="protein sequence ID" value="MCZ0867147.1"/>
    <property type="molecule type" value="Genomic_DNA"/>
</dbReference>
<dbReference type="RefSeq" id="WP_268905388.1">
    <property type="nucleotide sequence ID" value="NZ_JAPTGG010000024.1"/>
</dbReference>
<keyword evidence="1" id="KW-0472">Membrane</keyword>
<feature type="transmembrane region" description="Helical" evidence="1">
    <location>
        <begin position="34"/>
        <end position="55"/>
    </location>
</feature>
<accession>A0A9J6RRD7</accession>
<evidence type="ECO:0000313" key="3">
    <source>
        <dbReference type="Proteomes" id="UP001069090"/>
    </source>
</evidence>
<feature type="transmembrane region" description="Helical" evidence="1">
    <location>
        <begin position="61"/>
        <end position="82"/>
    </location>
</feature>
<dbReference type="Proteomes" id="UP001069090">
    <property type="component" value="Unassembled WGS sequence"/>
</dbReference>
<name>A0A9J6RRD7_9GAMM</name>
<keyword evidence="1" id="KW-0812">Transmembrane</keyword>
<protein>
    <submittedName>
        <fullName evidence="2">SLATT domain-containing protein</fullName>
    </submittedName>
</protein>
<keyword evidence="3" id="KW-1185">Reference proteome</keyword>
<evidence type="ECO:0000256" key="1">
    <source>
        <dbReference type="SAM" id="Phobius"/>
    </source>
</evidence>
<gene>
    <name evidence="2" type="ORF">O0V09_18270</name>
</gene>
<proteinExistence type="predicted"/>
<reference evidence="2 3" key="1">
    <citation type="submission" date="2022-12" db="EMBL/GenBank/DDBJ databases">
        <title>Dasania phycosphaerae sp. nov., isolated from particulate material of the south coast of Korea.</title>
        <authorList>
            <person name="Jiang Y."/>
        </authorList>
    </citation>
    <scope>NUCLEOTIDE SEQUENCE [LARGE SCALE GENOMIC DNA]</scope>
    <source>
        <strain evidence="2 3">GY-19</strain>
    </source>
</reference>
<organism evidence="2 3">
    <name type="scientific">Dasania phycosphaerae</name>
    <dbReference type="NCBI Taxonomy" id="2950436"/>
    <lineage>
        <taxon>Bacteria</taxon>
        <taxon>Pseudomonadati</taxon>
        <taxon>Pseudomonadota</taxon>
        <taxon>Gammaproteobacteria</taxon>
        <taxon>Cellvibrionales</taxon>
        <taxon>Spongiibacteraceae</taxon>
        <taxon>Dasania</taxon>
    </lineage>
</organism>
<sequence length="172" mass="19079">MEPDNLKNAVVDETHRIEEDALHSMKGHFNAGSLWGKVHLIMGIPSAILAGWAGIEAFSDNPQLTAILALLSAALTATVTFLKPQAVSDNHRNAGREYNKLKNKARRFREIELPGLVDEEAKQFINDLADQRDALNSMSPDIPRWAYNKAKTDIDEGRADYNVDVEKKNGAN</sequence>
<evidence type="ECO:0000313" key="2">
    <source>
        <dbReference type="EMBL" id="MCZ0867147.1"/>
    </source>
</evidence>
<comment type="caution">
    <text evidence="2">The sequence shown here is derived from an EMBL/GenBank/DDBJ whole genome shotgun (WGS) entry which is preliminary data.</text>
</comment>
<keyword evidence="1" id="KW-1133">Transmembrane helix</keyword>
<dbReference type="NCBIfam" id="NF033632">
    <property type="entry name" value="SLATT_4"/>
    <property type="match status" value="1"/>
</dbReference>